<feature type="transmembrane region" description="Helical" evidence="1">
    <location>
        <begin position="69"/>
        <end position="88"/>
    </location>
</feature>
<sequence length="153" mass="17108">MSSFIIYLFAISLGVLVTVVPIINGENTKQLGTFRVSLFHYFSAFIVGIMFYLVLNSSTPVYQLGQVPWHYYLGGVLGLSVILLMNYYSSRITALHISILPFLGQMTMGLILDYFLFNQLNFKTIIGLVIVLTGLYIQSSPTPLKVSKVNNVL</sequence>
<dbReference type="InterPro" id="IPR037185">
    <property type="entry name" value="EmrE-like"/>
</dbReference>
<feature type="transmembrane region" description="Helical" evidence="1">
    <location>
        <begin position="6"/>
        <end position="24"/>
    </location>
</feature>
<reference evidence="2 3" key="1">
    <citation type="submission" date="2023-04" db="EMBL/GenBank/DDBJ databases">
        <title>Fusibacter bizertensis strain WBS, isolated from littoral bottom sediments of the Arctic seas - biochemical and genomic analysis.</title>
        <authorList>
            <person name="Brioukhanov A.L."/>
        </authorList>
    </citation>
    <scope>NUCLEOTIDE SEQUENCE [LARGE SCALE GENOMIC DNA]</scope>
    <source>
        <strain evidence="2 3">WBS</strain>
    </source>
</reference>
<comment type="caution">
    <text evidence="2">The sequence shown here is derived from an EMBL/GenBank/DDBJ whole genome shotgun (WGS) entry which is preliminary data.</text>
</comment>
<organism evidence="2 3">
    <name type="scientific">Fusibacter bizertensis</name>
    <dbReference type="NCBI Taxonomy" id="1488331"/>
    <lineage>
        <taxon>Bacteria</taxon>
        <taxon>Bacillati</taxon>
        <taxon>Bacillota</taxon>
        <taxon>Clostridia</taxon>
        <taxon>Eubacteriales</taxon>
        <taxon>Eubacteriales Family XII. Incertae Sedis</taxon>
        <taxon>Fusibacter</taxon>
    </lineage>
</organism>
<protein>
    <submittedName>
        <fullName evidence="2">DMT family transporter</fullName>
    </submittedName>
</protein>
<gene>
    <name evidence="2" type="ORF">QE109_05785</name>
</gene>
<dbReference type="InterPro" id="IPR006750">
    <property type="entry name" value="YdcZ"/>
</dbReference>
<dbReference type="Pfam" id="PF04657">
    <property type="entry name" value="DMT_YdcZ"/>
    <property type="match status" value="1"/>
</dbReference>
<feature type="transmembrane region" description="Helical" evidence="1">
    <location>
        <begin position="95"/>
        <end position="116"/>
    </location>
</feature>
<dbReference type="PANTHER" id="PTHR34821">
    <property type="entry name" value="INNER MEMBRANE PROTEIN YDCZ"/>
    <property type="match status" value="1"/>
</dbReference>
<dbReference type="RefSeq" id="WP_281093467.1">
    <property type="nucleotide sequence ID" value="NZ_JARYZI010000003.1"/>
</dbReference>
<evidence type="ECO:0000256" key="1">
    <source>
        <dbReference type="SAM" id="Phobius"/>
    </source>
</evidence>
<keyword evidence="1" id="KW-0472">Membrane</keyword>
<dbReference type="SUPFAM" id="SSF103481">
    <property type="entry name" value="Multidrug resistance efflux transporter EmrE"/>
    <property type="match status" value="1"/>
</dbReference>
<evidence type="ECO:0000313" key="2">
    <source>
        <dbReference type="EMBL" id="MDH8677647.1"/>
    </source>
</evidence>
<proteinExistence type="predicted"/>
<feature type="transmembrane region" description="Helical" evidence="1">
    <location>
        <begin position="36"/>
        <end position="54"/>
    </location>
</feature>
<name>A0ABT6NB52_9FIRM</name>
<keyword evidence="3" id="KW-1185">Reference proteome</keyword>
<dbReference type="PANTHER" id="PTHR34821:SF2">
    <property type="entry name" value="INNER MEMBRANE PROTEIN YDCZ"/>
    <property type="match status" value="1"/>
</dbReference>
<dbReference type="EMBL" id="JARYZI010000003">
    <property type="protein sequence ID" value="MDH8677647.1"/>
    <property type="molecule type" value="Genomic_DNA"/>
</dbReference>
<evidence type="ECO:0000313" key="3">
    <source>
        <dbReference type="Proteomes" id="UP001158045"/>
    </source>
</evidence>
<dbReference type="Proteomes" id="UP001158045">
    <property type="component" value="Unassembled WGS sequence"/>
</dbReference>
<keyword evidence="1" id="KW-1133">Transmembrane helix</keyword>
<accession>A0ABT6NB52</accession>
<keyword evidence="1" id="KW-0812">Transmembrane</keyword>